<proteinExistence type="predicted"/>
<protein>
    <submittedName>
        <fullName evidence="2">Uncharacterized protein</fullName>
    </submittedName>
</protein>
<gene>
    <name evidence="2" type="ORF">E2C01_061903</name>
</gene>
<evidence type="ECO:0000256" key="1">
    <source>
        <dbReference type="SAM" id="MobiDB-lite"/>
    </source>
</evidence>
<organism evidence="2 3">
    <name type="scientific">Portunus trituberculatus</name>
    <name type="common">Swimming crab</name>
    <name type="synonym">Neptunus trituberculatus</name>
    <dbReference type="NCBI Taxonomy" id="210409"/>
    <lineage>
        <taxon>Eukaryota</taxon>
        <taxon>Metazoa</taxon>
        <taxon>Ecdysozoa</taxon>
        <taxon>Arthropoda</taxon>
        <taxon>Crustacea</taxon>
        <taxon>Multicrustacea</taxon>
        <taxon>Malacostraca</taxon>
        <taxon>Eumalacostraca</taxon>
        <taxon>Eucarida</taxon>
        <taxon>Decapoda</taxon>
        <taxon>Pleocyemata</taxon>
        <taxon>Brachyura</taxon>
        <taxon>Eubrachyura</taxon>
        <taxon>Portunoidea</taxon>
        <taxon>Portunidae</taxon>
        <taxon>Portuninae</taxon>
        <taxon>Portunus</taxon>
    </lineage>
</organism>
<evidence type="ECO:0000313" key="2">
    <source>
        <dbReference type="EMBL" id="MPC67721.1"/>
    </source>
</evidence>
<name>A0A5B7H534_PORTR</name>
<dbReference type="EMBL" id="VSRR010026664">
    <property type="protein sequence ID" value="MPC67721.1"/>
    <property type="molecule type" value="Genomic_DNA"/>
</dbReference>
<feature type="region of interest" description="Disordered" evidence="1">
    <location>
        <begin position="1"/>
        <end position="64"/>
    </location>
</feature>
<comment type="caution">
    <text evidence="2">The sequence shown here is derived from an EMBL/GenBank/DDBJ whole genome shotgun (WGS) entry which is preliminary data.</text>
</comment>
<sequence length="92" mass="10052">MKTRLTISVAFEGQEEKNTLTFTNTRRSDEKPMHLPCLTSTTPHHPTSPQPGPKEPPDATVTHATGDNARRDIKAAFLGTPLAGIKENLLGY</sequence>
<accession>A0A5B7H534</accession>
<evidence type="ECO:0000313" key="3">
    <source>
        <dbReference type="Proteomes" id="UP000324222"/>
    </source>
</evidence>
<dbReference type="Proteomes" id="UP000324222">
    <property type="component" value="Unassembled WGS sequence"/>
</dbReference>
<keyword evidence="3" id="KW-1185">Reference proteome</keyword>
<dbReference type="AlphaFoldDB" id="A0A5B7H534"/>
<reference evidence="2 3" key="1">
    <citation type="submission" date="2019-05" db="EMBL/GenBank/DDBJ databases">
        <title>Another draft genome of Portunus trituberculatus and its Hox gene families provides insights of decapod evolution.</title>
        <authorList>
            <person name="Jeong J.-H."/>
            <person name="Song I."/>
            <person name="Kim S."/>
            <person name="Choi T."/>
            <person name="Kim D."/>
            <person name="Ryu S."/>
            <person name="Kim W."/>
        </authorList>
    </citation>
    <scope>NUCLEOTIDE SEQUENCE [LARGE SCALE GENOMIC DNA]</scope>
    <source>
        <tissue evidence="2">Muscle</tissue>
    </source>
</reference>